<evidence type="ECO:0000313" key="1">
    <source>
        <dbReference type="EMBL" id="KAH3784107.1"/>
    </source>
</evidence>
<gene>
    <name evidence="1" type="ORF">DPMN_162058</name>
</gene>
<keyword evidence="2" id="KW-1185">Reference proteome</keyword>
<organism evidence="1 2">
    <name type="scientific">Dreissena polymorpha</name>
    <name type="common">Zebra mussel</name>
    <name type="synonym">Mytilus polymorpha</name>
    <dbReference type="NCBI Taxonomy" id="45954"/>
    <lineage>
        <taxon>Eukaryota</taxon>
        <taxon>Metazoa</taxon>
        <taxon>Spiralia</taxon>
        <taxon>Lophotrochozoa</taxon>
        <taxon>Mollusca</taxon>
        <taxon>Bivalvia</taxon>
        <taxon>Autobranchia</taxon>
        <taxon>Heteroconchia</taxon>
        <taxon>Euheterodonta</taxon>
        <taxon>Imparidentia</taxon>
        <taxon>Neoheterodontei</taxon>
        <taxon>Myida</taxon>
        <taxon>Dreissenoidea</taxon>
        <taxon>Dreissenidae</taxon>
        <taxon>Dreissena</taxon>
    </lineage>
</organism>
<sequence length="243" mass="28531">MFFNGPEPRINVATTVLTRQIFMTHNGRQTIDKRLGKNVNCRLLTYFHYIHIEKTAPPPGGHVFPPMLTIFELVRDICKIDANIVTSRKTHFLTKFHEDWTKNVTSSLFTCFHYIHIENTAPPLGDINKTNVLTKFYDDWAKIVTSRVFTRYFYIHIMNTAPLPGGHVFQRTETFLNLFEPTYYLDKHFDKVVFFTYFKLSRCINNTNVLTKFHEYRTINVASRVFTRHTVDGGRRTEGDHES</sequence>
<dbReference type="EMBL" id="JAIWYP010000008">
    <property type="protein sequence ID" value="KAH3784107.1"/>
    <property type="molecule type" value="Genomic_DNA"/>
</dbReference>
<dbReference type="Proteomes" id="UP000828390">
    <property type="component" value="Unassembled WGS sequence"/>
</dbReference>
<protein>
    <submittedName>
        <fullName evidence="1">Uncharacterized protein</fullName>
    </submittedName>
</protein>
<accession>A0A9D4EPM6</accession>
<evidence type="ECO:0000313" key="2">
    <source>
        <dbReference type="Proteomes" id="UP000828390"/>
    </source>
</evidence>
<comment type="caution">
    <text evidence="1">The sequence shown here is derived from an EMBL/GenBank/DDBJ whole genome shotgun (WGS) entry which is preliminary data.</text>
</comment>
<reference evidence="1" key="2">
    <citation type="submission" date="2020-11" db="EMBL/GenBank/DDBJ databases">
        <authorList>
            <person name="McCartney M.A."/>
            <person name="Auch B."/>
            <person name="Kono T."/>
            <person name="Mallez S."/>
            <person name="Becker A."/>
            <person name="Gohl D.M."/>
            <person name="Silverstein K.A.T."/>
            <person name="Koren S."/>
            <person name="Bechman K.B."/>
            <person name="Herman A."/>
            <person name="Abrahante J.E."/>
            <person name="Garbe J."/>
        </authorList>
    </citation>
    <scope>NUCLEOTIDE SEQUENCE</scope>
    <source>
        <strain evidence="1">Duluth1</strain>
        <tissue evidence="1">Whole animal</tissue>
    </source>
</reference>
<name>A0A9D4EPM6_DREPO</name>
<proteinExistence type="predicted"/>
<reference evidence="1" key="1">
    <citation type="journal article" date="2019" name="bioRxiv">
        <title>The Genome of the Zebra Mussel, Dreissena polymorpha: A Resource for Invasive Species Research.</title>
        <authorList>
            <person name="McCartney M.A."/>
            <person name="Auch B."/>
            <person name="Kono T."/>
            <person name="Mallez S."/>
            <person name="Zhang Y."/>
            <person name="Obille A."/>
            <person name="Becker A."/>
            <person name="Abrahante J.E."/>
            <person name="Garbe J."/>
            <person name="Badalamenti J.P."/>
            <person name="Herman A."/>
            <person name="Mangelson H."/>
            <person name="Liachko I."/>
            <person name="Sullivan S."/>
            <person name="Sone E.D."/>
            <person name="Koren S."/>
            <person name="Silverstein K.A.T."/>
            <person name="Beckman K.B."/>
            <person name="Gohl D.M."/>
        </authorList>
    </citation>
    <scope>NUCLEOTIDE SEQUENCE</scope>
    <source>
        <strain evidence="1">Duluth1</strain>
        <tissue evidence="1">Whole animal</tissue>
    </source>
</reference>
<dbReference type="AlphaFoldDB" id="A0A9D4EPM6"/>